<keyword evidence="2" id="KW-1185">Reference proteome</keyword>
<name>A0AAV4XFI8_CAEEX</name>
<organism evidence="1 2">
    <name type="scientific">Caerostris extrusa</name>
    <name type="common">Bark spider</name>
    <name type="synonym">Caerostris bankana</name>
    <dbReference type="NCBI Taxonomy" id="172846"/>
    <lineage>
        <taxon>Eukaryota</taxon>
        <taxon>Metazoa</taxon>
        <taxon>Ecdysozoa</taxon>
        <taxon>Arthropoda</taxon>
        <taxon>Chelicerata</taxon>
        <taxon>Arachnida</taxon>
        <taxon>Araneae</taxon>
        <taxon>Araneomorphae</taxon>
        <taxon>Entelegynae</taxon>
        <taxon>Araneoidea</taxon>
        <taxon>Araneidae</taxon>
        <taxon>Caerostris</taxon>
    </lineage>
</organism>
<protein>
    <submittedName>
        <fullName evidence="1">Uncharacterized protein</fullName>
    </submittedName>
</protein>
<evidence type="ECO:0000313" key="2">
    <source>
        <dbReference type="Proteomes" id="UP001054945"/>
    </source>
</evidence>
<dbReference type="EMBL" id="BPLR01017696">
    <property type="protein sequence ID" value="GIY93716.1"/>
    <property type="molecule type" value="Genomic_DNA"/>
</dbReference>
<dbReference type="Proteomes" id="UP001054945">
    <property type="component" value="Unassembled WGS sequence"/>
</dbReference>
<accession>A0AAV4XFI8</accession>
<sequence length="80" mass="9591">MLVVRSLCIPVQHTRRPSNDEQCHFRSFLTARFCPEENRRRVWQEKNPRVCPATTWLHRPRRLDAFADDPSHPLSFNFCI</sequence>
<comment type="caution">
    <text evidence="1">The sequence shown here is derived from an EMBL/GenBank/DDBJ whole genome shotgun (WGS) entry which is preliminary data.</text>
</comment>
<evidence type="ECO:0000313" key="1">
    <source>
        <dbReference type="EMBL" id="GIY93716.1"/>
    </source>
</evidence>
<dbReference type="AlphaFoldDB" id="A0AAV4XFI8"/>
<reference evidence="1 2" key="1">
    <citation type="submission" date="2021-06" db="EMBL/GenBank/DDBJ databases">
        <title>Caerostris extrusa draft genome.</title>
        <authorList>
            <person name="Kono N."/>
            <person name="Arakawa K."/>
        </authorList>
    </citation>
    <scope>NUCLEOTIDE SEQUENCE [LARGE SCALE GENOMIC DNA]</scope>
</reference>
<gene>
    <name evidence="1" type="ORF">CEXT_370821</name>
</gene>
<proteinExistence type="predicted"/>